<accession>A0ABQ8SJC1</accession>
<keyword evidence="2" id="KW-1185">Reference proteome</keyword>
<protein>
    <submittedName>
        <fullName evidence="1">Uncharacterized protein</fullName>
    </submittedName>
</protein>
<organism evidence="1 2">
    <name type="scientific">Periplaneta americana</name>
    <name type="common">American cockroach</name>
    <name type="synonym">Blatta americana</name>
    <dbReference type="NCBI Taxonomy" id="6978"/>
    <lineage>
        <taxon>Eukaryota</taxon>
        <taxon>Metazoa</taxon>
        <taxon>Ecdysozoa</taxon>
        <taxon>Arthropoda</taxon>
        <taxon>Hexapoda</taxon>
        <taxon>Insecta</taxon>
        <taxon>Pterygota</taxon>
        <taxon>Neoptera</taxon>
        <taxon>Polyneoptera</taxon>
        <taxon>Dictyoptera</taxon>
        <taxon>Blattodea</taxon>
        <taxon>Blattoidea</taxon>
        <taxon>Blattidae</taxon>
        <taxon>Blattinae</taxon>
        <taxon>Periplaneta</taxon>
    </lineage>
</organism>
<evidence type="ECO:0000313" key="2">
    <source>
        <dbReference type="Proteomes" id="UP001148838"/>
    </source>
</evidence>
<gene>
    <name evidence="1" type="ORF">ANN_16178</name>
</gene>
<evidence type="ECO:0000313" key="1">
    <source>
        <dbReference type="EMBL" id="KAJ4433865.1"/>
    </source>
</evidence>
<name>A0ABQ8SJC1_PERAM</name>
<dbReference type="Proteomes" id="UP001148838">
    <property type="component" value="Unassembled WGS sequence"/>
</dbReference>
<comment type="caution">
    <text evidence="1">The sequence shown here is derived from an EMBL/GenBank/DDBJ whole genome shotgun (WGS) entry which is preliminary data.</text>
</comment>
<sequence>MDGDENFANCSVLSDEATFHANGKDNRHNCGIWGTQNPRKIIQHERDSPKWRRRNVTARRGVANATHCIAMEDDMGRFQEVSSLSKLDEGTVQGNCSSRQHLRLGGIAWCIITPMESTPVE</sequence>
<proteinExistence type="predicted"/>
<dbReference type="EMBL" id="JAJSOF020000027">
    <property type="protein sequence ID" value="KAJ4433865.1"/>
    <property type="molecule type" value="Genomic_DNA"/>
</dbReference>
<reference evidence="1 2" key="1">
    <citation type="journal article" date="2022" name="Allergy">
        <title>Genome assembly and annotation of Periplaneta americana reveal a comprehensive cockroach allergen profile.</title>
        <authorList>
            <person name="Wang L."/>
            <person name="Xiong Q."/>
            <person name="Saelim N."/>
            <person name="Wang L."/>
            <person name="Nong W."/>
            <person name="Wan A.T."/>
            <person name="Shi M."/>
            <person name="Liu X."/>
            <person name="Cao Q."/>
            <person name="Hui J.H.L."/>
            <person name="Sookrung N."/>
            <person name="Leung T.F."/>
            <person name="Tungtrongchitr A."/>
            <person name="Tsui S.K.W."/>
        </authorList>
    </citation>
    <scope>NUCLEOTIDE SEQUENCE [LARGE SCALE GENOMIC DNA]</scope>
    <source>
        <strain evidence="1">PWHHKU_190912</strain>
    </source>
</reference>